<dbReference type="Proteomes" id="UP000190961">
    <property type="component" value="Unassembled WGS sequence"/>
</dbReference>
<keyword evidence="3" id="KW-1185">Reference proteome</keyword>
<evidence type="ECO:0000313" key="2">
    <source>
        <dbReference type="EMBL" id="SKC85178.1"/>
    </source>
</evidence>
<dbReference type="OrthoDB" id="826958at2"/>
<name>A0A1T5MBE2_9BACT</name>
<feature type="chain" id="PRO_5012233854" description="TerB family tellurite resistance protein" evidence="1">
    <location>
        <begin position="23"/>
        <end position="211"/>
    </location>
</feature>
<protein>
    <recommendedName>
        <fullName evidence="4">TerB family tellurite resistance protein</fullName>
    </recommendedName>
</protein>
<dbReference type="RefSeq" id="WP_079689379.1">
    <property type="nucleotide sequence ID" value="NZ_FUZU01000004.1"/>
</dbReference>
<gene>
    <name evidence="2" type="ORF">SAMN05660236_4844</name>
</gene>
<dbReference type="STRING" id="688867.SAMN05660236_4844"/>
<proteinExistence type="predicted"/>
<dbReference type="AlphaFoldDB" id="A0A1T5MBE2"/>
<reference evidence="2 3" key="1">
    <citation type="submission" date="2017-02" db="EMBL/GenBank/DDBJ databases">
        <authorList>
            <person name="Peterson S.W."/>
        </authorList>
    </citation>
    <scope>NUCLEOTIDE SEQUENCE [LARGE SCALE GENOMIC DNA]</scope>
    <source>
        <strain evidence="2 3">DSM 25262</strain>
    </source>
</reference>
<evidence type="ECO:0008006" key="4">
    <source>
        <dbReference type="Google" id="ProtNLM"/>
    </source>
</evidence>
<dbReference type="EMBL" id="FUZU01000004">
    <property type="protein sequence ID" value="SKC85178.1"/>
    <property type="molecule type" value="Genomic_DNA"/>
</dbReference>
<feature type="signal peptide" evidence="1">
    <location>
        <begin position="1"/>
        <end position="22"/>
    </location>
</feature>
<evidence type="ECO:0000256" key="1">
    <source>
        <dbReference type="SAM" id="SignalP"/>
    </source>
</evidence>
<sequence length="211" mass="24818">MKKLATMAGLLIGLCFPLRSQAQSQEAVQLILNYEKLQQLEEILDNMYKGYKILTKGYNTIKDIAEGNFNLHQVFLDGLFAVNPAVKNYKRIPTIIQYQEYLVSEYKRAFNRFKNDPNLTVREIKYLENVYDNLFNQSLRNLDELLMIVTASKLRMSDEERLQAIDRIYLDMENKLVFLKVFNSSTQMLVMQRARENHDVETLQKLYEVTP</sequence>
<keyword evidence="1" id="KW-0732">Signal</keyword>
<accession>A0A1T5MBE2</accession>
<organism evidence="2 3">
    <name type="scientific">Ohtaekwangia koreensis</name>
    <dbReference type="NCBI Taxonomy" id="688867"/>
    <lineage>
        <taxon>Bacteria</taxon>
        <taxon>Pseudomonadati</taxon>
        <taxon>Bacteroidota</taxon>
        <taxon>Cytophagia</taxon>
        <taxon>Cytophagales</taxon>
        <taxon>Fulvivirgaceae</taxon>
        <taxon>Ohtaekwangia</taxon>
    </lineage>
</organism>
<evidence type="ECO:0000313" key="3">
    <source>
        <dbReference type="Proteomes" id="UP000190961"/>
    </source>
</evidence>